<evidence type="ECO:0000313" key="2">
    <source>
        <dbReference type="EMBL" id="MBB6638157.1"/>
    </source>
</evidence>
<gene>
    <name evidence="2" type="ORF">H7B67_28840</name>
</gene>
<accession>A0A841T8H3</accession>
<dbReference type="Proteomes" id="UP000535838">
    <property type="component" value="Unassembled WGS sequence"/>
</dbReference>
<dbReference type="Gene3D" id="3.40.50.720">
    <property type="entry name" value="NAD(P)-binding Rossmann-like Domain"/>
    <property type="match status" value="1"/>
</dbReference>
<dbReference type="EMBL" id="JACJVQ010000028">
    <property type="protein sequence ID" value="MBB6638157.1"/>
    <property type="molecule type" value="Genomic_DNA"/>
</dbReference>
<name>A0A841T8H3_9BACL</name>
<evidence type="ECO:0000313" key="3">
    <source>
        <dbReference type="Proteomes" id="UP000535838"/>
    </source>
</evidence>
<feature type="domain" description="NAD-dependent epimerase/dehydratase" evidence="1">
    <location>
        <begin position="5"/>
        <end position="208"/>
    </location>
</feature>
<dbReference type="AlphaFoldDB" id="A0A841T8H3"/>
<dbReference type="GO" id="GO:0005737">
    <property type="term" value="C:cytoplasm"/>
    <property type="evidence" value="ECO:0007669"/>
    <property type="project" value="TreeGrafter"/>
</dbReference>
<sequence>MKRVLITGVNSYIGNSQKKWLEQQPDSYLVKTISLKDPNWIEHDFSQYDVIFHVAGKAHSDVGHVSDEVKALYYKVNKDLTLEVANKAKEAGVKQFIYMSSIIVYGNSNPISKEKVITRDTIPLPANFYGDSKLQAEIVISKLSSNDFKIAIIRPPMIYGKDSKGNYPLLSKISRKLSVFPKVENKRSMIHIDNLAEFIRLLIDNEEAGLFFPQNAEHVSTSKMVQLIAQYHGKQMKLTKLLNLPLIIAGLFPGKIGGLVNKAFGNLAYDQSLSVYDKGNYRIRTFEESIKRTEG</sequence>
<dbReference type="InterPro" id="IPR001509">
    <property type="entry name" value="Epimerase_deHydtase"/>
</dbReference>
<dbReference type="PANTHER" id="PTHR48079:SF6">
    <property type="entry name" value="NAD(P)-BINDING DOMAIN-CONTAINING PROTEIN-RELATED"/>
    <property type="match status" value="1"/>
</dbReference>
<dbReference type="PANTHER" id="PTHR48079">
    <property type="entry name" value="PROTEIN YEEZ"/>
    <property type="match status" value="1"/>
</dbReference>
<proteinExistence type="predicted"/>
<dbReference type="RefSeq" id="WP_185123360.1">
    <property type="nucleotide sequence ID" value="NZ_JACJVQ010000028.1"/>
</dbReference>
<dbReference type="GO" id="GO:0004029">
    <property type="term" value="F:aldehyde dehydrogenase (NAD+) activity"/>
    <property type="evidence" value="ECO:0007669"/>
    <property type="project" value="TreeGrafter"/>
</dbReference>
<dbReference type="InterPro" id="IPR051783">
    <property type="entry name" value="NAD(P)-dependent_oxidoreduct"/>
</dbReference>
<protein>
    <submittedName>
        <fullName evidence="2">NAD-dependent epimerase/dehydratase family protein</fullName>
    </submittedName>
</protein>
<comment type="caution">
    <text evidence="2">The sequence shown here is derived from an EMBL/GenBank/DDBJ whole genome shotgun (WGS) entry which is preliminary data.</text>
</comment>
<dbReference type="InterPro" id="IPR036291">
    <property type="entry name" value="NAD(P)-bd_dom_sf"/>
</dbReference>
<keyword evidence="3" id="KW-1185">Reference proteome</keyword>
<evidence type="ECO:0000259" key="1">
    <source>
        <dbReference type="Pfam" id="PF01370"/>
    </source>
</evidence>
<dbReference type="Pfam" id="PF01370">
    <property type="entry name" value="Epimerase"/>
    <property type="match status" value="1"/>
</dbReference>
<organism evidence="2 3">
    <name type="scientific">Cohnella thailandensis</name>
    <dbReference type="NCBI Taxonomy" id="557557"/>
    <lineage>
        <taxon>Bacteria</taxon>
        <taxon>Bacillati</taxon>
        <taxon>Bacillota</taxon>
        <taxon>Bacilli</taxon>
        <taxon>Bacillales</taxon>
        <taxon>Paenibacillaceae</taxon>
        <taxon>Cohnella</taxon>
    </lineage>
</organism>
<dbReference type="SUPFAM" id="SSF51735">
    <property type="entry name" value="NAD(P)-binding Rossmann-fold domains"/>
    <property type="match status" value="1"/>
</dbReference>
<reference evidence="2 3" key="1">
    <citation type="submission" date="2020-08" db="EMBL/GenBank/DDBJ databases">
        <title>Cohnella phylogeny.</title>
        <authorList>
            <person name="Dunlap C."/>
        </authorList>
    </citation>
    <scope>NUCLEOTIDE SEQUENCE [LARGE SCALE GENOMIC DNA]</scope>
    <source>
        <strain evidence="2 3">DSM 25241</strain>
    </source>
</reference>